<gene>
    <name evidence="2" type="ORF">ABV298_04230</name>
</gene>
<dbReference type="RefSeq" id="WP_353720942.1">
    <property type="nucleotide sequence ID" value="NZ_CP159289.1"/>
</dbReference>
<accession>A0AAU8FMR8</accession>
<dbReference type="Gene3D" id="2.60.40.10">
    <property type="entry name" value="Immunoglobulins"/>
    <property type="match status" value="1"/>
</dbReference>
<evidence type="ECO:0000313" key="2">
    <source>
        <dbReference type="EMBL" id="XCH25644.1"/>
    </source>
</evidence>
<dbReference type="Pfam" id="PF18962">
    <property type="entry name" value="Por_Secre_tail"/>
    <property type="match status" value="1"/>
</dbReference>
<dbReference type="GO" id="GO:0005509">
    <property type="term" value="F:calcium ion binding"/>
    <property type="evidence" value="ECO:0007669"/>
    <property type="project" value="InterPro"/>
</dbReference>
<dbReference type="Pfam" id="PF05345">
    <property type="entry name" value="He_PIG"/>
    <property type="match status" value="1"/>
</dbReference>
<organism evidence="2">
    <name type="scientific">Dyadobacter sp. 676</name>
    <dbReference type="NCBI Taxonomy" id="3088362"/>
    <lineage>
        <taxon>Bacteria</taxon>
        <taxon>Pseudomonadati</taxon>
        <taxon>Bacteroidota</taxon>
        <taxon>Cytophagia</taxon>
        <taxon>Cytophagales</taxon>
        <taxon>Spirosomataceae</taxon>
        <taxon>Dyadobacter</taxon>
    </lineage>
</organism>
<dbReference type="SUPFAM" id="SSF49313">
    <property type="entry name" value="Cadherin-like"/>
    <property type="match status" value="1"/>
</dbReference>
<sequence>MKSSIGHLIRKLVGKKISGVMSAVILAGVSPDLANAQQYVASTSTTVHSETLATSDVLNPNNAVGAPDGQSATITASGLVVNIAIGSITYSSDAALHLNFSPALPAGKTTYVRISELTQTGLNLDLSSLLNVLGLLQNNTIRATSNGGATTQELVRDPAGNLYIAVTPTNTYSQVTVTLNFDNATASLIGLALGRITLSVEHATNYENTVFTPCEQAAFAFTAIDPHATGISLTLTDALQNPQNAIDGVVDANNFSLLQNGAITAASNVSQTVYLGKTIPGTNQIFAVVSKPAALANLAVLDNVTIQAYLGATPVGSAQSVRNLLLDLDLLTLFGNDGLAKIVFTPGGGEFDRIVIRSATILNANLFTGIRIHEIGARPAVSFTGGALAPGRVGQAMTSSLFGAQNFSIQCGQPGDYTYELYQVTAPGGRTMAGTLPSSVTLNPDGTFSGTPVTGEDGIFTFDVRATNQFGQTGITSFTMEIERALPVTLVSFKAMAEGQTASLAWTTSEETNSDRFEIERSQNGKNWTKIGSVASHKESSVTRHYSFVDPTPLNGDNLYRLKMVDLDETFSYSRIENLRFKGIALVYPNPVGGSENLTVNVGDWSKVKAVKVVNAAGKVVFEASNALLSGIQARNLVAGAYVIQVTNIDGSVSSQRFVRQ</sequence>
<protein>
    <submittedName>
        <fullName evidence="2">T9SS type A sorting domain-containing protein</fullName>
    </submittedName>
</protein>
<dbReference type="InterPro" id="IPR013783">
    <property type="entry name" value="Ig-like_fold"/>
</dbReference>
<name>A0AAU8FMR8_9BACT</name>
<dbReference type="NCBIfam" id="TIGR04183">
    <property type="entry name" value="Por_Secre_tail"/>
    <property type="match status" value="1"/>
</dbReference>
<evidence type="ECO:0000259" key="1">
    <source>
        <dbReference type="Pfam" id="PF18962"/>
    </source>
</evidence>
<dbReference type="AlphaFoldDB" id="A0AAU8FMR8"/>
<feature type="domain" description="Secretion system C-terminal sorting" evidence="1">
    <location>
        <begin position="587"/>
        <end position="657"/>
    </location>
</feature>
<dbReference type="InterPro" id="IPR026444">
    <property type="entry name" value="Secre_tail"/>
</dbReference>
<dbReference type="InterPro" id="IPR015919">
    <property type="entry name" value="Cadherin-like_sf"/>
</dbReference>
<dbReference type="GO" id="GO:0016020">
    <property type="term" value="C:membrane"/>
    <property type="evidence" value="ECO:0007669"/>
    <property type="project" value="InterPro"/>
</dbReference>
<dbReference type="EMBL" id="CP159289">
    <property type="protein sequence ID" value="XCH25644.1"/>
    <property type="molecule type" value="Genomic_DNA"/>
</dbReference>
<proteinExistence type="predicted"/>
<reference evidence="2" key="1">
    <citation type="submission" date="2024-06" db="EMBL/GenBank/DDBJ databases">
        <title>Sequencing and assembly of the genome of Dyadobacter sp. strain 676, a symbiont of Cyamopsis tetragonoloba.</title>
        <authorList>
            <person name="Guro P."/>
            <person name="Sazanova A."/>
            <person name="Kuznetsova I."/>
            <person name="Belimov A."/>
            <person name="Safronova V."/>
        </authorList>
    </citation>
    <scope>NUCLEOTIDE SEQUENCE</scope>
    <source>
        <strain evidence="2">676</strain>
    </source>
</reference>